<proteinExistence type="predicted"/>
<dbReference type="Gene3D" id="3.20.20.190">
    <property type="entry name" value="Phosphatidylinositol (PI) phosphodiesterase"/>
    <property type="match status" value="1"/>
</dbReference>
<dbReference type="EC" id="3.1.4.46" evidence="2"/>
<dbReference type="PANTHER" id="PTHR46211:SF10">
    <property type="entry name" value="EXPORTED PROTEIN"/>
    <property type="match status" value="1"/>
</dbReference>
<reference evidence="2 3" key="1">
    <citation type="submission" date="2019-08" db="EMBL/GenBank/DDBJ databases">
        <authorList>
            <person name="Peeters C."/>
        </authorList>
    </citation>
    <scope>NUCLEOTIDE SEQUENCE [LARGE SCALE GENOMIC DNA]</scope>
    <source>
        <strain evidence="2 3">LMG 30175</strain>
    </source>
</reference>
<dbReference type="InterPro" id="IPR030395">
    <property type="entry name" value="GP_PDE_dom"/>
</dbReference>
<dbReference type="GO" id="GO:0006629">
    <property type="term" value="P:lipid metabolic process"/>
    <property type="evidence" value="ECO:0007669"/>
    <property type="project" value="InterPro"/>
</dbReference>
<name>A0A5E4Z568_9BURK</name>
<dbReference type="PANTHER" id="PTHR46211">
    <property type="entry name" value="GLYCEROPHOSPHORYL DIESTER PHOSPHODIESTERASE"/>
    <property type="match status" value="1"/>
</dbReference>
<accession>A0A5E4Z568</accession>
<evidence type="ECO:0000313" key="2">
    <source>
        <dbReference type="EMBL" id="VVE55490.1"/>
    </source>
</evidence>
<dbReference type="GO" id="GO:0008889">
    <property type="term" value="F:glycerophosphodiester phosphodiesterase activity"/>
    <property type="evidence" value="ECO:0007669"/>
    <property type="project" value="UniProtKB-EC"/>
</dbReference>
<keyword evidence="2" id="KW-0378">Hydrolase</keyword>
<dbReference type="EMBL" id="CABPRZ010000030">
    <property type="protein sequence ID" value="VVE55490.1"/>
    <property type="molecule type" value="Genomic_DNA"/>
</dbReference>
<sequence length="347" mass="36786">MSPGIAKLLMHMMTLPHSTPRAPACAMVLTRTGLPLLGRVATVGLLACVSAACVTISVHAAPATPQPSANPLIVAHRGGTGDMPENTLPAFASALENGADALWMTVQITRDGVPVMYRPADLAALTDGRGKVNALDYAELRTLNAGYAFTRKGADGAPVYPFRDHPVAIPTLREAIAAVPPSVPILLDMKQAPAAPLVEAVAKVLDDTGAWPRTRLYSTDAEATDRMRVRRPQAQLFESRDATRNRLVGVALGGACLSPPAPGTWAGIEFERQVEVVEHFTLGQGVSKVDAHWWTPAAVQCFKSQGGVHIVAFGVETPQAYDAAARLGIDAVMTDSPSRLKEALKQR</sequence>
<evidence type="ECO:0000259" key="1">
    <source>
        <dbReference type="PROSITE" id="PS51704"/>
    </source>
</evidence>
<dbReference type="SUPFAM" id="SSF51695">
    <property type="entry name" value="PLC-like phosphodiesterases"/>
    <property type="match status" value="1"/>
</dbReference>
<feature type="domain" description="GP-PDE" evidence="1">
    <location>
        <begin position="71"/>
        <end position="344"/>
    </location>
</feature>
<dbReference type="InterPro" id="IPR017946">
    <property type="entry name" value="PLC-like_Pdiesterase_TIM-brl"/>
</dbReference>
<protein>
    <submittedName>
        <fullName evidence="2">Glycerophosphodiester phosphodiesterase</fullName>
        <ecNumber evidence="2">3.1.4.46</ecNumber>
    </submittedName>
</protein>
<organism evidence="2 3">
    <name type="scientific">Pandoraea terrae</name>
    <dbReference type="NCBI Taxonomy" id="1537710"/>
    <lineage>
        <taxon>Bacteria</taxon>
        <taxon>Pseudomonadati</taxon>
        <taxon>Pseudomonadota</taxon>
        <taxon>Betaproteobacteria</taxon>
        <taxon>Burkholderiales</taxon>
        <taxon>Burkholderiaceae</taxon>
        <taxon>Pandoraea</taxon>
    </lineage>
</organism>
<evidence type="ECO:0000313" key="3">
    <source>
        <dbReference type="Proteomes" id="UP000414233"/>
    </source>
</evidence>
<dbReference type="Proteomes" id="UP000414233">
    <property type="component" value="Unassembled WGS sequence"/>
</dbReference>
<keyword evidence="3" id="KW-1185">Reference proteome</keyword>
<dbReference type="PROSITE" id="PS51704">
    <property type="entry name" value="GP_PDE"/>
    <property type="match status" value="1"/>
</dbReference>
<gene>
    <name evidence="2" type="primary">glpQ</name>
    <name evidence="2" type="ORF">PTE30175_04910</name>
</gene>
<dbReference type="Pfam" id="PF03009">
    <property type="entry name" value="GDPD"/>
    <property type="match status" value="1"/>
</dbReference>
<dbReference type="AlphaFoldDB" id="A0A5E4Z568"/>